<dbReference type="PaxDb" id="449447-MAE_32620"/>
<dbReference type="EMBL" id="AP009552">
    <property type="protein sequence ID" value="BAG03084.1"/>
    <property type="molecule type" value="Genomic_DNA"/>
</dbReference>
<gene>
    <name evidence="1" type="ordered locus">MAE_32620</name>
</gene>
<sequence>MKLKIAPSLFKKSGKERLQKKQNLNLFGMSFFMSLAFHGGASHLCNEHKYLVEK</sequence>
<dbReference type="EnsemblBacteria" id="BAG03084">
    <property type="protein sequence ID" value="BAG03084"/>
    <property type="gene ID" value="MAE_32620"/>
</dbReference>
<dbReference type="HOGENOM" id="CLU_3045377_0_0_3"/>
<dbReference type="Proteomes" id="UP000001510">
    <property type="component" value="Chromosome"/>
</dbReference>
<organism evidence="1 2">
    <name type="scientific">Microcystis aeruginosa (strain NIES-843 / IAM M-2473)</name>
    <dbReference type="NCBI Taxonomy" id="449447"/>
    <lineage>
        <taxon>Bacteria</taxon>
        <taxon>Bacillati</taxon>
        <taxon>Cyanobacteriota</taxon>
        <taxon>Cyanophyceae</taxon>
        <taxon>Oscillatoriophycideae</taxon>
        <taxon>Chroococcales</taxon>
        <taxon>Microcystaceae</taxon>
        <taxon>Microcystis</taxon>
    </lineage>
</organism>
<accession>B0JLR0</accession>
<evidence type="ECO:0000313" key="2">
    <source>
        <dbReference type="Proteomes" id="UP000001510"/>
    </source>
</evidence>
<dbReference type="AlphaFoldDB" id="B0JLR0"/>
<dbReference type="KEGG" id="mar:MAE_32620"/>
<protein>
    <submittedName>
        <fullName evidence="1">Uncharacterized protein</fullName>
    </submittedName>
</protein>
<proteinExistence type="predicted"/>
<name>B0JLR0_MICAN</name>
<reference evidence="1 2" key="1">
    <citation type="journal article" date="2007" name="DNA Res.">
        <title>Complete genomic structure of the bloom-forming toxic cyanobacterium Microcystis aeruginosa NIES-843.</title>
        <authorList>
            <person name="Kaneko T."/>
            <person name="Nakajima N."/>
            <person name="Okamoto S."/>
            <person name="Suzuki I."/>
            <person name="Tanabe Y."/>
            <person name="Tamaoki M."/>
            <person name="Nakamura Y."/>
            <person name="Kasai F."/>
            <person name="Watanabe A."/>
            <person name="Kawashima K."/>
            <person name="Kishida Y."/>
            <person name="Ono A."/>
            <person name="Shimizu Y."/>
            <person name="Takahashi C."/>
            <person name="Minami C."/>
            <person name="Fujishiro T."/>
            <person name="Kohara M."/>
            <person name="Katoh M."/>
            <person name="Nakazaki N."/>
            <person name="Nakayama S."/>
            <person name="Yamada M."/>
            <person name="Tabata S."/>
            <person name="Watanabe M.M."/>
        </authorList>
    </citation>
    <scope>NUCLEOTIDE SEQUENCE [LARGE SCALE GENOMIC DNA]</scope>
    <source>
        <strain evidence="2">NIES-843 / IAM M-247</strain>
    </source>
</reference>
<evidence type="ECO:0000313" key="1">
    <source>
        <dbReference type="EMBL" id="BAG03084.1"/>
    </source>
</evidence>
<keyword evidence="2" id="KW-1185">Reference proteome</keyword>